<dbReference type="OrthoDB" id="643149at2759"/>
<feature type="domain" description="Bifunctional inhibitor/plant lipid transfer protein/seed storage helical" evidence="2">
    <location>
        <begin position="31"/>
        <end position="102"/>
    </location>
</feature>
<evidence type="ECO:0000259" key="2">
    <source>
        <dbReference type="SMART" id="SM00499"/>
    </source>
</evidence>
<feature type="signal peptide" evidence="1">
    <location>
        <begin position="1"/>
        <end position="27"/>
    </location>
</feature>
<keyword evidence="4" id="KW-1185">Reference proteome</keyword>
<dbReference type="PANTHER" id="PTHR33122:SF36">
    <property type="entry name" value="LIPID TRANSFER PROTEIN"/>
    <property type="match status" value="1"/>
</dbReference>
<dbReference type="PANTHER" id="PTHR33122">
    <property type="entry name" value="LIPID BINDING PROTEIN-RELATED"/>
    <property type="match status" value="1"/>
</dbReference>
<sequence>MEAYKKLVLVALFLALVIGSDPMLAEGQTLCRMTKEGLKACGPSVSGQNPVPPSELCCTALSNADMQCLCMFKNSRLLGMYGINPNLALDLPAKCNLPQTHC</sequence>
<dbReference type="CDD" id="cd04660">
    <property type="entry name" value="nsLTP_like"/>
    <property type="match status" value="1"/>
</dbReference>
<dbReference type="InterPro" id="IPR039265">
    <property type="entry name" value="DIR1-like"/>
</dbReference>
<dbReference type="Proteomes" id="UP000516437">
    <property type="component" value="Chromosome 7"/>
</dbReference>
<evidence type="ECO:0000313" key="4">
    <source>
        <dbReference type="Proteomes" id="UP000516437"/>
    </source>
</evidence>
<dbReference type="SUPFAM" id="SSF47699">
    <property type="entry name" value="Bifunctional inhibitor/lipid-transfer protein/seed storage 2S albumin"/>
    <property type="match status" value="1"/>
</dbReference>
<dbReference type="EMBL" id="RXIC02000025">
    <property type="protein sequence ID" value="KAB1207230.1"/>
    <property type="molecule type" value="Genomic_DNA"/>
</dbReference>
<evidence type="ECO:0000313" key="3">
    <source>
        <dbReference type="EMBL" id="KAB1207230.1"/>
    </source>
</evidence>
<gene>
    <name evidence="3" type="ORF">CJ030_MR7G011551</name>
</gene>
<dbReference type="Gene3D" id="1.10.110.10">
    <property type="entry name" value="Plant lipid-transfer and hydrophobic proteins"/>
    <property type="match status" value="1"/>
</dbReference>
<dbReference type="AlphaFoldDB" id="A0A6A1V7T3"/>
<comment type="caution">
    <text evidence="3">The sequence shown here is derived from an EMBL/GenBank/DDBJ whole genome shotgun (WGS) entry which is preliminary data.</text>
</comment>
<protein>
    <submittedName>
        <fullName evidence="3">Putative lipid-transfer protein DIR1</fullName>
    </submittedName>
</protein>
<dbReference type="InterPro" id="IPR016140">
    <property type="entry name" value="Bifunc_inhib/LTP/seed_store"/>
</dbReference>
<keyword evidence="1" id="KW-0732">Signal</keyword>
<dbReference type="Pfam" id="PF14368">
    <property type="entry name" value="LTP_2"/>
    <property type="match status" value="1"/>
</dbReference>
<name>A0A6A1V7T3_9ROSI</name>
<dbReference type="SMART" id="SM00499">
    <property type="entry name" value="AAI"/>
    <property type="match status" value="1"/>
</dbReference>
<proteinExistence type="predicted"/>
<dbReference type="GO" id="GO:0009627">
    <property type="term" value="P:systemic acquired resistance"/>
    <property type="evidence" value="ECO:0007669"/>
    <property type="project" value="InterPro"/>
</dbReference>
<dbReference type="GO" id="GO:0005504">
    <property type="term" value="F:fatty acid binding"/>
    <property type="evidence" value="ECO:0007669"/>
    <property type="project" value="InterPro"/>
</dbReference>
<accession>A0A6A1V7T3</accession>
<feature type="chain" id="PRO_5025547834" evidence="1">
    <location>
        <begin position="28"/>
        <end position="102"/>
    </location>
</feature>
<organism evidence="3 4">
    <name type="scientific">Morella rubra</name>
    <name type="common">Chinese bayberry</name>
    <dbReference type="NCBI Taxonomy" id="262757"/>
    <lineage>
        <taxon>Eukaryota</taxon>
        <taxon>Viridiplantae</taxon>
        <taxon>Streptophyta</taxon>
        <taxon>Embryophyta</taxon>
        <taxon>Tracheophyta</taxon>
        <taxon>Spermatophyta</taxon>
        <taxon>Magnoliopsida</taxon>
        <taxon>eudicotyledons</taxon>
        <taxon>Gunneridae</taxon>
        <taxon>Pentapetalae</taxon>
        <taxon>rosids</taxon>
        <taxon>fabids</taxon>
        <taxon>Fagales</taxon>
        <taxon>Myricaceae</taxon>
        <taxon>Morella</taxon>
    </lineage>
</organism>
<dbReference type="InterPro" id="IPR036312">
    <property type="entry name" value="Bifun_inhib/LTP/seed_sf"/>
</dbReference>
<evidence type="ECO:0000256" key="1">
    <source>
        <dbReference type="SAM" id="SignalP"/>
    </source>
</evidence>
<dbReference type="InterPro" id="IPR044741">
    <property type="entry name" value="NsLTP-like"/>
</dbReference>
<reference evidence="3 4" key="1">
    <citation type="journal article" date="2019" name="Plant Biotechnol. J.">
        <title>The red bayberry genome and genetic basis of sex determination.</title>
        <authorList>
            <person name="Jia H.M."/>
            <person name="Jia H.J."/>
            <person name="Cai Q.L."/>
            <person name="Wang Y."/>
            <person name="Zhao H.B."/>
            <person name="Yang W.F."/>
            <person name="Wang G.Y."/>
            <person name="Li Y.H."/>
            <person name="Zhan D.L."/>
            <person name="Shen Y.T."/>
            <person name="Niu Q.F."/>
            <person name="Chang L."/>
            <person name="Qiu J."/>
            <person name="Zhao L."/>
            <person name="Xie H.B."/>
            <person name="Fu W.Y."/>
            <person name="Jin J."/>
            <person name="Li X.W."/>
            <person name="Jiao Y."/>
            <person name="Zhou C.C."/>
            <person name="Tu T."/>
            <person name="Chai C.Y."/>
            <person name="Gao J.L."/>
            <person name="Fan L.J."/>
            <person name="van de Weg E."/>
            <person name="Wang J.Y."/>
            <person name="Gao Z.S."/>
        </authorList>
    </citation>
    <scope>NUCLEOTIDE SEQUENCE [LARGE SCALE GENOMIC DNA]</scope>
    <source>
        <tissue evidence="3">Leaves</tissue>
    </source>
</reference>